<proteinExistence type="predicted"/>
<dbReference type="SFLD" id="SFLDS00003">
    <property type="entry name" value="Haloacid_Dehalogenase"/>
    <property type="match status" value="1"/>
</dbReference>
<dbReference type="CDD" id="cd01427">
    <property type="entry name" value="HAD_like"/>
    <property type="match status" value="1"/>
</dbReference>
<evidence type="ECO:0000313" key="2">
    <source>
        <dbReference type="Proteomes" id="UP000198988"/>
    </source>
</evidence>
<dbReference type="InterPro" id="IPR023214">
    <property type="entry name" value="HAD_sf"/>
</dbReference>
<dbReference type="RefSeq" id="WP_090717191.1">
    <property type="nucleotide sequence ID" value="NZ_CAESAP020000151.1"/>
</dbReference>
<dbReference type="Proteomes" id="UP000198988">
    <property type="component" value="Unassembled WGS sequence"/>
</dbReference>
<keyword evidence="1" id="KW-0378">Hydrolase</keyword>
<dbReference type="InterPro" id="IPR006439">
    <property type="entry name" value="HAD-SF_hydro_IA"/>
</dbReference>
<dbReference type="OrthoDB" id="9773910at2"/>
<evidence type="ECO:0000313" key="1">
    <source>
        <dbReference type="EMBL" id="SEH95964.1"/>
    </source>
</evidence>
<dbReference type="InterPro" id="IPR050155">
    <property type="entry name" value="HAD-like_hydrolase_sf"/>
</dbReference>
<dbReference type="GO" id="GO:0005829">
    <property type="term" value="C:cytosol"/>
    <property type="evidence" value="ECO:0007669"/>
    <property type="project" value="TreeGrafter"/>
</dbReference>
<dbReference type="SFLD" id="SFLDG01129">
    <property type="entry name" value="C1.5:_HAD__Beta-PGM__Phosphata"/>
    <property type="match status" value="1"/>
</dbReference>
<dbReference type="EMBL" id="CDSC02000366">
    <property type="protein sequence ID" value="SEH95964.1"/>
    <property type="molecule type" value="Genomic_DNA"/>
</dbReference>
<dbReference type="GO" id="GO:0008967">
    <property type="term" value="F:phosphoglycolate phosphatase activity"/>
    <property type="evidence" value="ECO:0007669"/>
    <property type="project" value="TreeGrafter"/>
</dbReference>
<organism evidence="1 2">
    <name type="scientific">Bathymodiolus azoricus thioautotrophic gill symbiont</name>
    <dbReference type="NCBI Taxonomy" id="235205"/>
    <lineage>
        <taxon>Bacteria</taxon>
        <taxon>Pseudomonadati</taxon>
        <taxon>Pseudomonadota</taxon>
        <taxon>Gammaproteobacteria</taxon>
        <taxon>sulfur-oxidizing symbionts</taxon>
    </lineage>
</organism>
<dbReference type="PANTHER" id="PTHR43434:SF3">
    <property type="entry name" value="GMP_IMP NUCLEOTIDASE YRFG"/>
    <property type="match status" value="1"/>
</dbReference>
<dbReference type="Pfam" id="PF00702">
    <property type="entry name" value="Hydrolase"/>
    <property type="match status" value="1"/>
</dbReference>
<dbReference type="AlphaFoldDB" id="A0A1H6MAD8"/>
<gene>
    <name evidence="1" type="ORF">BAZSYMA_ACONTIG00088_6</name>
</gene>
<dbReference type="NCBIfam" id="TIGR01509">
    <property type="entry name" value="HAD-SF-IA-v3"/>
    <property type="match status" value="1"/>
</dbReference>
<dbReference type="SUPFAM" id="SSF56784">
    <property type="entry name" value="HAD-like"/>
    <property type="match status" value="1"/>
</dbReference>
<dbReference type="InterPro" id="IPR036412">
    <property type="entry name" value="HAD-like_sf"/>
</dbReference>
<dbReference type="NCBIfam" id="NF011564">
    <property type="entry name" value="PRK14988.1"/>
    <property type="match status" value="1"/>
</dbReference>
<name>A0A1H6MAD8_9GAMM</name>
<protein>
    <submittedName>
        <fullName evidence="1">Hydrolase, HAD superfamily</fullName>
    </submittedName>
</protein>
<sequence>MAQTGVATNLRKTLPSSKIDWGDIDTILLDMDGTLLDLHFDLHFWMEYMPLVFANKHNITFDEAKDKLYPILRAEEGKLHWYCLDYWQEKLQLDIAQLKEDVAHLIQIHPFVLEFLAQAKTHKKRIYLVTNAHRKTLKLKMRVTNLEAYFDGIISSHDYNIAKEKQEFWQQLENEIKFDKAKSIFFDDSPSVLKSAKQYGIGTVIAISKPSSKVNAKEIEGFINIETFEHII</sequence>
<reference evidence="2" key="1">
    <citation type="submission" date="2016-06" db="EMBL/GenBank/DDBJ databases">
        <authorList>
            <person name="Petersen J."/>
            <person name="Sayavedra L."/>
        </authorList>
    </citation>
    <scope>NUCLEOTIDE SEQUENCE [LARGE SCALE GENOMIC DNA]</scope>
    <source>
        <strain evidence="2">BazSymA</strain>
    </source>
</reference>
<accession>A0A1H6MAD8</accession>
<dbReference type="GO" id="GO:0006281">
    <property type="term" value="P:DNA repair"/>
    <property type="evidence" value="ECO:0007669"/>
    <property type="project" value="TreeGrafter"/>
</dbReference>
<dbReference type="PANTHER" id="PTHR43434">
    <property type="entry name" value="PHOSPHOGLYCOLATE PHOSPHATASE"/>
    <property type="match status" value="1"/>
</dbReference>
<dbReference type="Gene3D" id="3.40.50.1000">
    <property type="entry name" value="HAD superfamily/HAD-like"/>
    <property type="match status" value="1"/>
</dbReference>